<reference evidence="9 10" key="1">
    <citation type="submission" date="2018-02" db="EMBL/GenBank/DDBJ databases">
        <title>Genome sequence of Desulfovibrio carbinolicus DSM 3852.</title>
        <authorList>
            <person name="Wilbanks E."/>
            <person name="Skennerton C.T."/>
            <person name="Orphan V.J."/>
        </authorList>
    </citation>
    <scope>NUCLEOTIDE SEQUENCE [LARGE SCALE GENOMIC DNA]</scope>
    <source>
        <strain evidence="9 10">DSM 3852</strain>
    </source>
</reference>
<name>A0A4P6HF90_9BACT</name>
<keyword evidence="4 7" id="KW-0812">Transmembrane</keyword>
<dbReference type="AlphaFoldDB" id="A0A4P6HF90"/>
<gene>
    <name evidence="9" type="ORF">C3Y92_00300</name>
</gene>
<keyword evidence="3" id="KW-1003">Cell membrane</keyword>
<dbReference type="KEGG" id="dcb:C3Y92_00300"/>
<dbReference type="PANTHER" id="PTHR30465">
    <property type="entry name" value="INNER MEMBRANE ABC TRANSPORTER"/>
    <property type="match status" value="1"/>
</dbReference>
<feature type="transmembrane region" description="Helical" evidence="7">
    <location>
        <begin position="295"/>
        <end position="320"/>
    </location>
</feature>
<evidence type="ECO:0000256" key="1">
    <source>
        <dbReference type="ARBA" id="ARBA00004651"/>
    </source>
</evidence>
<feature type="transmembrane region" description="Helical" evidence="7">
    <location>
        <begin position="190"/>
        <end position="209"/>
    </location>
</feature>
<evidence type="ECO:0000256" key="5">
    <source>
        <dbReference type="ARBA" id="ARBA00022989"/>
    </source>
</evidence>
<dbReference type="GO" id="GO:0005886">
    <property type="term" value="C:plasma membrane"/>
    <property type="evidence" value="ECO:0007669"/>
    <property type="project" value="UniProtKB-SubCell"/>
</dbReference>
<feature type="domain" description="ABC transmembrane type-1" evidence="8">
    <location>
        <begin position="101"/>
        <end position="313"/>
    </location>
</feature>
<organism evidence="9 10">
    <name type="scientific">Solidesulfovibrio carbinolicus</name>
    <dbReference type="NCBI Taxonomy" id="296842"/>
    <lineage>
        <taxon>Bacteria</taxon>
        <taxon>Pseudomonadati</taxon>
        <taxon>Thermodesulfobacteriota</taxon>
        <taxon>Desulfovibrionia</taxon>
        <taxon>Desulfovibrionales</taxon>
        <taxon>Desulfovibrionaceae</taxon>
        <taxon>Solidesulfovibrio</taxon>
    </lineage>
</organism>
<keyword evidence="2 7" id="KW-0813">Transport</keyword>
<dbReference type="EMBL" id="CP026538">
    <property type="protein sequence ID" value="QAZ65763.1"/>
    <property type="molecule type" value="Genomic_DNA"/>
</dbReference>
<dbReference type="InterPro" id="IPR045621">
    <property type="entry name" value="BPD_transp_1_N"/>
</dbReference>
<evidence type="ECO:0000259" key="8">
    <source>
        <dbReference type="PROSITE" id="PS50928"/>
    </source>
</evidence>
<evidence type="ECO:0000256" key="6">
    <source>
        <dbReference type="ARBA" id="ARBA00023136"/>
    </source>
</evidence>
<dbReference type="RefSeq" id="WP_012749662.1">
    <property type="nucleotide sequence ID" value="NZ_CP026538.1"/>
</dbReference>
<feature type="transmembrane region" description="Helical" evidence="7">
    <location>
        <begin position="248"/>
        <end position="275"/>
    </location>
</feature>
<evidence type="ECO:0000256" key="4">
    <source>
        <dbReference type="ARBA" id="ARBA00022692"/>
    </source>
</evidence>
<feature type="transmembrane region" description="Helical" evidence="7">
    <location>
        <begin position="137"/>
        <end position="170"/>
    </location>
</feature>
<evidence type="ECO:0000313" key="10">
    <source>
        <dbReference type="Proteomes" id="UP000293296"/>
    </source>
</evidence>
<evidence type="ECO:0000313" key="9">
    <source>
        <dbReference type="EMBL" id="QAZ65763.1"/>
    </source>
</evidence>
<feature type="transmembrane region" description="Helical" evidence="7">
    <location>
        <begin position="12"/>
        <end position="33"/>
    </location>
</feature>
<dbReference type="GO" id="GO:0055085">
    <property type="term" value="P:transmembrane transport"/>
    <property type="evidence" value="ECO:0007669"/>
    <property type="project" value="InterPro"/>
</dbReference>
<dbReference type="Pfam" id="PF00528">
    <property type="entry name" value="BPD_transp_1"/>
    <property type="match status" value="1"/>
</dbReference>
<keyword evidence="5 7" id="KW-1133">Transmembrane helix</keyword>
<evidence type="ECO:0000256" key="3">
    <source>
        <dbReference type="ARBA" id="ARBA00022475"/>
    </source>
</evidence>
<accession>A0A4P6HF90</accession>
<dbReference type="InterPro" id="IPR035906">
    <property type="entry name" value="MetI-like_sf"/>
</dbReference>
<dbReference type="Proteomes" id="UP000293296">
    <property type="component" value="Chromosome"/>
</dbReference>
<dbReference type="SUPFAM" id="SSF161098">
    <property type="entry name" value="MetI-like"/>
    <property type="match status" value="1"/>
</dbReference>
<comment type="similarity">
    <text evidence="7">Belongs to the binding-protein-dependent transport system permease family.</text>
</comment>
<keyword evidence="6 7" id="KW-0472">Membrane</keyword>
<sequence length="332" mass="36128">MLALAKRLLLKTLWVAVVFLGITCVSFAVIHLAPGSPTDMETTLNPLATAETRARLQALYGLDRPLHVQYLDWLGKLARLDFGNSLSGDRRPVWDRIKERLPLTISMNVASLILTLAVAIPIGVASARHQGGLFDRAATVFVFIGFAMPGFWLALLLMLYFGIHLGWLPISGLTSMDYARLGPWDKIVDLARHLALPIFIYTFGSLAGMSRFMRSAMLEVLRQDYILTARAKGLSEFTVIYKHALRNALLPVITILGLSVPGLIGGSVIIESIFALPGLGQLFYQSVMARDYPLIMGNLVLGAVLTLAGNLLADAGYALADPRIRLGGKGDA</sequence>
<evidence type="ECO:0000256" key="7">
    <source>
        <dbReference type="RuleBase" id="RU363032"/>
    </source>
</evidence>
<comment type="subcellular location">
    <subcellularLocation>
        <location evidence="1 7">Cell membrane</location>
        <topology evidence="1 7">Multi-pass membrane protein</topology>
    </subcellularLocation>
</comment>
<dbReference type="InterPro" id="IPR000515">
    <property type="entry name" value="MetI-like"/>
</dbReference>
<evidence type="ECO:0000256" key="2">
    <source>
        <dbReference type="ARBA" id="ARBA00022448"/>
    </source>
</evidence>
<protein>
    <submittedName>
        <fullName evidence="9">ABC transporter permease</fullName>
    </submittedName>
</protein>
<keyword evidence="10" id="KW-1185">Reference proteome</keyword>
<dbReference type="PROSITE" id="PS50928">
    <property type="entry name" value="ABC_TM1"/>
    <property type="match status" value="1"/>
</dbReference>
<dbReference type="PANTHER" id="PTHR30465:SF0">
    <property type="entry name" value="OLIGOPEPTIDE TRANSPORT SYSTEM PERMEASE PROTEIN APPB"/>
    <property type="match status" value="1"/>
</dbReference>
<dbReference type="OrthoDB" id="9778910at2"/>
<dbReference type="Pfam" id="PF19300">
    <property type="entry name" value="BPD_transp_1_N"/>
    <property type="match status" value="1"/>
</dbReference>
<dbReference type="Gene3D" id="1.10.3720.10">
    <property type="entry name" value="MetI-like"/>
    <property type="match status" value="1"/>
</dbReference>
<feature type="transmembrane region" description="Helical" evidence="7">
    <location>
        <begin position="105"/>
        <end position="125"/>
    </location>
</feature>
<proteinExistence type="inferred from homology"/>
<dbReference type="CDD" id="cd06261">
    <property type="entry name" value="TM_PBP2"/>
    <property type="match status" value="1"/>
</dbReference>